<keyword evidence="17" id="KW-1185">Reference proteome</keyword>
<evidence type="ECO:0000256" key="11">
    <source>
        <dbReference type="ARBA" id="ARBA00047899"/>
    </source>
</evidence>
<dbReference type="GO" id="GO:0009966">
    <property type="term" value="P:regulation of signal transduction"/>
    <property type="evidence" value="ECO:0007669"/>
    <property type="project" value="UniProtKB-ARBA"/>
</dbReference>
<evidence type="ECO:0000256" key="9">
    <source>
        <dbReference type="ARBA" id="ARBA00022840"/>
    </source>
</evidence>
<feature type="repeat" description="ANK" evidence="13">
    <location>
        <begin position="117"/>
        <end position="149"/>
    </location>
</feature>
<dbReference type="InterPro" id="IPR003591">
    <property type="entry name" value="Leu-rich_rpt_typical-subtyp"/>
</dbReference>
<dbReference type="PROSITE" id="PS51450">
    <property type="entry name" value="LRR"/>
    <property type="match status" value="3"/>
</dbReference>
<keyword evidence="4" id="KW-0433">Leucine-rich repeat</keyword>
<dbReference type="SMART" id="SM00364">
    <property type="entry name" value="LRR_BAC"/>
    <property type="match status" value="8"/>
</dbReference>
<keyword evidence="13" id="KW-0040">ANK repeat</keyword>
<proteinExistence type="predicted"/>
<dbReference type="Proteomes" id="UP001174909">
    <property type="component" value="Unassembled WGS sequence"/>
</dbReference>
<dbReference type="PANTHER" id="PTHR48051:SF1">
    <property type="entry name" value="RAS SUPPRESSOR PROTEIN 1"/>
    <property type="match status" value="1"/>
</dbReference>
<dbReference type="InterPro" id="IPR027417">
    <property type="entry name" value="P-loop_NTPase"/>
</dbReference>
<dbReference type="InterPro" id="IPR001611">
    <property type="entry name" value="Leu-rich_rpt"/>
</dbReference>
<dbReference type="InterPro" id="IPR032675">
    <property type="entry name" value="LRR_dom_sf"/>
</dbReference>
<keyword evidence="9" id="KW-0067">ATP-binding</keyword>
<evidence type="ECO:0000256" key="3">
    <source>
        <dbReference type="ARBA" id="ARBA00022527"/>
    </source>
</evidence>
<keyword evidence="5" id="KW-0808">Transferase</keyword>
<dbReference type="PANTHER" id="PTHR48051">
    <property type="match status" value="1"/>
</dbReference>
<dbReference type="SUPFAM" id="SSF52540">
    <property type="entry name" value="P-loop containing nucleoside triphosphate hydrolases"/>
    <property type="match status" value="1"/>
</dbReference>
<evidence type="ECO:0000256" key="8">
    <source>
        <dbReference type="ARBA" id="ARBA00022777"/>
    </source>
</evidence>
<evidence type="ECO:0000313" key="17">
    <source>
        <dbReference type="Proteomes" id="UP001174909"/>
    </source>
</evidence>
<dbReference type="InterPro" id="IPR032171">
    <property type="entry name" value="COR-A"/>
</dbReference>
<evidence type="ECO:0000256" key="14">
    <source>
        <dbReference type="SAM" id="MobiDB-lite"/>
    </source>
</evidence>
<dbReference type="Gene3D" id="1.25.40.20">
    <property type="entry name" value="Ankyrin repeat-containing domain"/>
    <property type="match status" value="1"/>
</dbReference>
<dbReference type="Pfam" id="PF08477">
    <property type="entry name" value="Roc"/>
    <property type="match status" value="1"/>
</dbReference>
<gene>
    <name evidence="16" type="ORF">GBAR_LOCUS2434</name>
</gene>
<comment type="catalytic activity">
    <reaction evidence="12">
        <text>L-seryl-[protein] + ATP = O-phospho-L-seryl-[protein] + ADP + H(+)</text>
        <dbReference type="Rhea" id="RHEA:17989"/>
        <dbReference type="Rhea" id="RHEA-COMP:9863"/>
        <dbReference type="Rhea" id="RHEA-COMP:11604"/>
        <dbReference type="ChEBI" id="CHEBI:15378"/>
        <dbReference type="ChEBI" id="CHEBI:29999"/>
        <dbReference type="ChEBI" id="CHEBI:30616"/>
        <dbReference type="ChEBI" id="CHEBI:83421"/>
        <dbReference type="ChEBI" id="CHEBI:456216"/>
        <dbReference type="EC" id="2.7.11.1"/>
    </reaction>
</comment>
<evidence type="ECO:0000259" key="15">
    <source>
        <dbReference type="PROSITE" id="PS51424"/>
    </source>
</evidence>
<evidence type="ECO:0000256" key="1">
    <source>
        <dbReference type="ARBA" id="ARBA00001946"/>
    </source>
</evidence>
<dbReference type="GO" id="GO:0005524">
    <property type="term" value="F:ATP binding"/>
    <property type="evidence" value="ECO:0007669"/>
    <property type="project" value="UniProtKB-KW"/>
</dbReference>
<dbReference type="PRINTS" id="PR00449">
    <property type="entry name" value="RASTRNSFRMNG"/>
</dbReference>
<dbReference type="Gene3D" id="3.80.10.10">
    <property type="entry name" value="Ribonuclease Inhibitor"/>
    <property type="match status" value="3"/>
</dbReference>
<dbReference type="InterPro" id="IPR036770">
    <property type="entry name" value="Ankyrin_rpt-contain_sf"/>
</dbReference>
<comment type="cofactor">
    <cofactor evidence="1">
        <name>Mg(2+)</name>
        <dbReference type="ChEBI" id="CHEBI:18420"/>
    </cofactor>
</comment>
<dbReference type="AlphaFoldDB" id="A0AA35QZM1"/>
<evidence type="ECO:0000256" key="2">
    <source>
        <dbReference type="ARBA" id="ARBA00012513"/>
    </source>
</evidence>
<keyword evidence="8 16" id="KW-0418">Kinase</keyword>
<dbReference type="SUPFAM" id="SSF52058">
    <property type="entry name" value="L domain-like"/>
    <property type="match status" value="1"/>
</dbReference>
<dbReference type="EMBL" id="CASHTH010000349">
    <property type="protein sequence ID" value="CAI7998429.1"/>
    <property type="molecule type" value="Genomic_DNA"/>
</dbReference>
<dbReference type="SUPFAM" id="SSF48403">
    <property type="entry name" value="Ankyrin repeat"/>
    <property type="match status" value="1"/>
</dbReference>
<feature type="repeat" description="ANK" evidence="13">
    <location>
        <begin position="54"/>
        <end position="86"/>
    </location>
</feature>
<comment type="caution">
    <text evidence="16">The sequence shown here is derived from an EMBL/GenBank/DDBJ whole genome shotgun (WGS) entry which is preliminary data.</text>
</comment>
<keyword evidence="7" id="KW-0547">Nucleotide-binding</keyword>
<dbReference type="PROSITE" id="PS50297">
    <property type="entry name" value="ANK_REP_REGION"/>
    <property type="match status" value="1"/>
</dbReference>
<accession>A0AA35QZM1</accession>
<keyword evidence="6" id="KW-0677">Repeat</keyword>
<evidence type="ECO:0000256" key="6">
    <source>
        <dbReference type="ARBA" id="ARBA00022737"/>
    </source>
</evidence>
<feature type="compositionally biased region" description="Low complexity" evidence="14">
    <location>
        <begin position="551"/>
        <end position="562"/>
    </location>
</feature>
<keyword evidence="3" id="KW-0723">Serine/threonine-protein kinase</keyword>
<dbReference type="Pfam" id="PF16095">
    <property type="entry name" value="COR-A"/>
    <property type="match status" value="1"/>
</dbReference>
<feature type="repeat" description="ANK" evidence="13">
    <location>
        <begin position="89"/>
        <end position="118"/>
    </location>
</feature>
<evidence type="ECO:0000256" key="4">
    <source>
        <dbReference type="ARBA" id="ARBA00022614"/>
    </source>
</evidence>
<comment type="catalytic activity">
    <reaction evidence="11">
        <text>L-threonyl-[protein] + ATP = O-phospho-L-threonyl-[protein] + ADP + H(+)</text>
        <dbReference type="Rhea" id="RHEA:46608"/>
        <dbReference type="Rhea" id="RHEA-COMP:11060"/>
        <dbReference type="Rhea" id="RHEA-COMP:11605"/>
        <dbReference type="ChEBI" id="CHEBI:15378"/>
        <dbReference type="ChEBI" id="CHEBI:30013"/>
        <dbReference type="ChEBI" id="CHEBI:30616"/>
        <dbReference type="ChEBI" id="CHEBI:61977"/>
        <dbReference type="ChEBI" id="CHEBI:456216"/>
        <dbReference type="EC" id="2.7.11.1"/>
    </reaction>
</comment>
<keyword evidence="10" id="KW-0342">GTP-binding</keyword>
<dbReference type="InterPro" id="IPR057263">
    <property type="entry name" value="COR-B"/>
</dbReference>
<dbReference type="Pfam" id="PF12796">
    <property type="entry name" value="Ank_2"/>
    <property type="match status" value="1"/>
</dbReference>
<name>A0AA35QZM1_GEOBA</name>
<dbReference type="SMART" id="SM00369">
    <property type="entry name" value="LRR_TYP"/>
    <property type="match status" value="8"/>
</dbReference>
<feature type="domain" description="Roc" evidence="15">
    <location>
        <begin position="664"/>
        <end position="861"/>
    </location>
</feature>
<dbReference type="Pfam" id="PF25497">
    <property type="entry name" value="COR-B"/>
    <property type="match status" value="1"/>
</dbReference>
<feature type="region of interest" description="Disordered" evidence="14">
    <location>
        <begin position="546"/>
        <end position="566"/>
    </location>
</feature>
<dbReference type="InterPro" id="IPR020859">
    <property type="entry name" value="ROC"/>
</dbReference>
<dbReference type="Gene3D" id="3.30.70.1390">
    <property type="entry name" value="ROC domain from the Parkinson's disease-associated leucine-rich repeat kinase 2"/>
    <property type="match status" value="1"/>
</dbReference>
<dbReference type="PROSITE" id="PS51424">
    <property type="entry name" value="ROC"/>
    <property type="match status" value="1"/>
</dbReference>
<dbReference type="EC" id="2.7.11.1" evidence="2"/>
<dbReference type="GO" id="GO:0004674">
    <property type="term" value="F:protein serine/threonine kinase activity"/>
    <property type="evidence" value="ECO:0007669"/>
    <property type="project" value="UniProtKB-KW"/>
</dbReference>
<evidence type="ECO:0000256" key="12">
    <source>
        <dbReference type="ARBA" id="ARBA00048679"/>
    </source>
</evidence>
<reference evidence="16" key="1">
    <citation type="submission" date="2023-03" db="EMBL/GenBank/DDBJ databases">
        <authorList>
            <person name="Steffen K."/>
            <person name="Cardenas P."/>
        </authorList>
    </citation>
    <scope>NUCLEOTIDE SEQUENCE</scope>
</reference>
<evidence type="ECO:0000256" key="10">
    <source>
        <dbReference type="ARBA" id="ARBA00023134"/>
    </source>
</evidence>
<dbReference type="PROSITE" id="PS50088">
    <property type="entry name" value="ANK_REPEAT"/>
    <property type="match status" value="3"/>
</dbReference>
<dbReference type="InterPro" id="IPR050216">
    <property type="entry name" value="LRR_domain-containing"/>
</dbReference>
<dbReference type="SMART" id="SM00248">
    <property type="entry name" value="ANK"/>
    <property type="match status" value="5"/>
</dbReference>
<protein>
    <recommendedName>
        <fullName evidence="2">non-specific serine/threonine protein kinase</fullName>
        <ecNumber evidence="2">2.7.11.1</ecNumber>
    </recommendedName>
</protein>
<dbReference type="PRINTS" id="PR00019">
    <property type="entry name" value="LEURICHRPT"/>
</dbReference>
<evidence type="ECO:0000256" key="5">
    <source>
        <dbReference type="ARBA" id="ARBA00022679"/>
    </source>
</evidence>
<dbReference type="InterPro" id="IPR002110">
    <property type="entry name" value="Ankyrin_rpt"/>
</dbReference>
<dbReference type="GO" id="GO:0005737">
    <property type="term" value="C:cytoplasm"/>
    <property type="evidence" value="ECO:0007669"/>
    <property type="project" value="TreeGrafter"/>
</dbReference>
<dbReference type="Pfam" id="PF13855">
    <property type="entry name" value="LRR_8"/>
    <property type="match status" value="3"/>
</dbReference>
<organism evidence="16 17">
    <name type="scientific">Geodia barretti</name>
    <name type="common">Barrett's horny sponge</name>
    <dbReference type="NCBI Taxonomy" id="519541"/>
    <lineage>
        <taxon>Eukaryota</taxon>
        <taxon>Metazoa</taxon>
        <taxon>Porifera</taxon>
        <taxon>Demospongiae</taxon>
        <taxon>Heteroscleromorpha</taxon>
        <taxon>Tetractinellida</taxon>
        <taxon>Astrophorina</taxon>
        <taxon>Geodiidae</taxon>
        <taxon>Geodia</taxon>
    </lineage>
</organism>
<evidence type="ECO:0000256" key="7">
    <source>
        <dbReference type="ARBA" id="ARBA00022741"/>
    </source>
</evidence>
<sequence>MDRMESGDDDVASSVFSMCTSGDAKSLKALYLREPYVTSIIQQTHKGEPSSKRIAEKTLYASALRGHYETTQFLLEKGANPNASTALGTPIYAAVKSGSLEMVKLLIKYDANYRIKGGFSPVYIACIEGKLPILKYLVNIGADLFSFDNPPLVFTACSAGKLDVLNYLMDEMDYDIHRTMHGEDALRTDGRDTLLYTACQRGKTDVAQYLMSQGAYITQTITNTFPQIIKALLRDKFRAVGKPDPIQLYQARLKEMGLAEIPWGVLADYTPCLTRLELRSNYLTSLPDKIFQLPALKNLDISHNRLPEVCQEDVLWECRSLTDFDASHNQITYVPSGLFQVPQLTNVQLSYNLLSHLPGDPDDPSAQTSTGLPADIKWVCEKMKRLDLSHNRLHSLPDTFTDLRRLNVLMLSHNSLKELPPSCSWGCINLVQLDCTMNQLTDLPIGCANSWMHSLERLHLAHNRFSQISRNITELMHLTVLDLSHNQISSLPPTSWWSVSRLMKLQLSHNRLEVLSHKNDQEKERAASDNDRRSTAFRVFDAFRGRPQHQAASPEPASSEAADTQPRELPAELWSSSLQSLYLHSNRLKWLPGYLGKLGALTRLDISSNPELKTLPLSLGRLHNCWELTLHGLTLTNVPHHLLPGVRGGSAKRLLAYLRAQLRHCEPYNRMKLMVVGLQGRGKTTLLSVLRNPTAPLPDNVSTVGVEVVEWSLSPPAHVLRGVRKNQPLQRHQMDIVFSTWDLAGQEVYYATHQCFLSRNTLYLVVWSMEEGEKGIEYLRPWLLNIQARAPHSPVLIVGTHLDKLHFNRAQDLKQKYKEKIKSLYGKAGFPSLSAIMFVASTTQEGMKELQERIHHAAISAIDHDTRDPIIGMQVPASYINLQRLISEEVRSCHEKGIPPVLSQKEFAALADRMPDSDISDPEELSLAAQFLHDNGVLLHYNDHLRGLNNLYFIDPVWLADLLAEVVTVPQRQNFVHNGILKESNVAFIFHDSRRFPSKYFAQYLQLLERFEIALSLGNNQRLIPSMLPMERPAINFTDPPTPEPPAVDAEAVKVTQRSAIRATLTGSKPPEDNLRVMSDPVNCIRRRYKMAYTPSGFWSRLISRLIINLRRSGLMEEQATVTQSSSAPIIYWRRGIVVIHSGGRFIVESIQTAGHPAVMGTQDMEASAKFVGEGVDLNIGLQGVDITVWSFNGDFSAMGYVVDHLDSLIDEWFPGLNDLDVEGEWLVQRQVLWKVPGELLQSRLATRAGLAGSNGVCFLTGNRRSW</sequence>
<evidence type="ECO:0000313" key="16">
    <source>
        <dbReference type="EMBL" id="CAI7998429.1"/>
    </source>
</evidence>
<dbReference type="Gene3D" id="1.10.10.10">
    <property type="entry name" value="Winged helix-like DNA-binding domain superfamily/Winged helix DNA-binding domain"/>
    <property type="match status" value="1"/>
</dbReference>
<dbReference type="Gene3D" id="3.40.50.300">
    <property type="entry name" value="P-loop containing nucleotide triphosphate hydrolases"/>
    <property type="match status" value="1"/>
</dbReference>
<evidence type="ECO:0000256" key="13">
    <source>
        <dbReference type="PROSITE-ProRule" id="PRU00023"/>
    </source>
</evidence>
<dbReference type="InterPro" id="IPR036388">
    <property type="entry name" value="WH-like_DNA-bd_sf"/>
</dbReference>